<comment type="caution">
    <text evidence="10">The sequence shown here is derived from an EMBL/GenBank/DDBJ whole genome shotgun (WGS) entry which is preliminary data.</text>
</comment>
<feature type="compositionally biased region" description="Low complexity" evidence="8">
    <location>
        <begin position="130"/>
        <end position="170"/>
    </location>
</feature>
<keyword evidence="5" id="KW-0256">Endoplasmic reticulum</keyword>
<evidence type="ECO:0000256" key="8">
    <source>
        <dbReference type="SAM" id="MobiDB-lite"/>
    </source>
</evidence>
<dbReference type="Gene3D" id="3.40.30.10">
    <property type="entry name" value="Glutaredoxin"/>
    <property type="match status" value="2"/>
</dbReference>
<dbReference type="SUPFAM" id="SSF52833">
    <property type="entry name" value="Thioredoxin-like"/>
    <property type="match status" value="1"/>
</dbReference>
<accession>A0A9N8W260</accession>
<dbReference type="GO" id="GO:0034976">
    <property type="term" value="P:response to endoplasmic reticulum stress"/>
    <property type="evidence" value="ECO:0007669"/>
    <property type="project" value="TreeGrafter"/>
</dbReference>
<feature type="compositionally biased region" description="Basic and acidic residues" evidence="8">
    <location>
        <begin position="171"/>
        <end position="182"/>
    </location>
</feature>
<feature type="domain" description="Thioredoxin" evidence="9">
    <location>
        <begin position="49"/>
        <end position="122"/>
    </location>
</feature>
<dbReference type="OrthoDB" id="427280at2759"/>
<dbReference type="GO" id="GO:0006457">
    <property type="term" value="P:protein folding"/>
    <property type="evidence" value="ECO:0007669"/>
    <property type="project" value="TreeGrafter"/>
</dbReference>
<evidence type="ECO:0000256" key="7">
    <source>
        <dbReference type="ARBA" id="ARBA00023284"/>
    </source>
</evidence>
<keyword evidence="6" id="KW-0413">Isomerase</keyword>
<sequence>AFIEKFLKDEIPPSVKSEPIPEKNDGPVYVLVADIFEEIVYDKDKDVLKLTPIYEKLGEAYQKFKDKIVIAKMDATENDLPTRVPFTVSGFPTIKLFKAGEDKEIVDYQGDRSFESFVEFLDANAVNKVDVDVTPPSDSPAASESESETTATAAATTTPEPSSTESTVTEKQQETEKAHEEL</sequence>
<comment type="similarity">
    <text evidence="3">Belongs to the protein disulfide isomerase family.</text>
</comment>
<dbReference type="GO" id="GO:0005788">
    <property type="term" value="C:endoplasmic reticulum lumen"/>
    <property type="evidence" value="ECO:0007669"/>
    <property type="project" value="UniProtKB-SubCell"/>
</dbReference>
<evidence type="ECO:0000313" key="11">
    <source>
        <dbReference type="Proteomes" id="UP000789508"/>
    </source>
</evidence>
<dbReference type="AlphaFoldDB" id="A0A9N8W260"/>
<dbReference type="EMBL" id="CAJVPS010000297">
    <property type="protein sequence ID" value="CAG8474577.1"/>
    <property type="molecule type" value="Genomic_DNA"/>
</dbReference>
<gene>
    <name evidence="10" type="ORF">ALEPTO_LOCUS2177</name>
</gene>
<reference evidence="10" key="1">
    <citation type="submission" date="2021-06" db="EMBL/GenBank/DDBJ databases">
        <authorList>
            <person name="Kallberg Y."/>
            <person name="Tangrot J."/>
            <person name="Rosling A."/>
        </authorList>
    </citation>
    <scope>NUCLEOTIDE SEQUENCE</scope>
    <source>
        <strain evidence="10">FL130A</strain>
    </source>
</reference>
<dbReference type="InterPro" id="IPR013766">
    <property type="entry name" value="Thioredoxin_domain"/>
</dbReference>
<keyword evidence="7" id="KW-0676">Redox-active center</keyword>
<comment type="catalytic activity">
    <reaction evidence="1">
        <text>Catalyzes the rearrangement of -S-S- bonds in proteins.</text>
        <dbReference type="EC" id="5.3.4.1"/>
    </reaction>
</comment>
<organism evidence="10 11">
    <name type="scientific">Ambispora leptoticha</name>
    <dbReference type="NCBI Taxonomy" id="144679"/>
    <lineage>
        <taxon>Eukaryota</taxon>
        <taxon>Fungi</taxon>
        <taxon>Fungi incertae sedis</taxon>
        <taxon>Mucoromycota</taxon>
        <taxon>Glomeromycotina</taxon>
        <taxon>Glomeromycetes</taxon>
        <taxon>Archaeosporales</taxon>
        <taxon>Ambisporaceae</taxon>
        <taxon>Ambispora</taxon>
    </lineage>
</organism>
<dbReference type="PANTHER" id="PTHR18929:SF132">
    <property type="entry name" value="PROTEIN DISULFIDE-ISOMERASE A3"/>
    <property type="match status" value="1"/>
</dbReference>
<evidence type="ECO:0000256" key="5">
    <source>
        <dbReference type="ARBA" id="ARBA00022824"/>
    </source>
</evidence>
<dbReference type="Pfam" id="PF00085">
    <property type="entry name" value="Thioredoxin"/>
    <property type="match status" value="1"/>
</dbReference>
<evidence type="ECO:0000256" key="4">
    <source>
        <dbReference type="ARBA" id="ARBA00012723"/>
    </source>
</evidence>
<evidence type="ECO:0000256" key="6">
    <source>
        <dbReference type="ARBA" id="ARBA00023235"/>
    </source>
</evidence>
<feature type="non-terminal residue" evidence="10">
    <location>
        <position position="182"/>
    </location>
</feature>
<evidence type="ECO:0000256" key="2">
    <source>
        <dbReference type="ARBA" id="ARBA00004319"/>
    </source>
</evidence>
<proteinExistence type="inferred from homology"/>
<evidence type="ECO:0000259" key="9">
    <source>
        <dbReference type="Pfam" id="PF00085"/>
    </source>
</evidence>
<evidence type="ECO:0000256" key="3">
    <source>
        <dbReference type="ARBA" id="ARBA00006347"/>
    </source>
</evidence>
<protein>
    <recommendedName>
        <fullName evidence="4">protein disulfide-isomerase</fullName>
        <ecNumber evidence="4">5.3.4.1</ecNumber>
    </recommendedName>
</protein>
<comment type="subcellular location">
    <subcellularLocation>
        <location evidence="2">Endoplasmic reticulum lumen</location>
    </subcellularLocation>
</comment>
<feature type="region of interest" description="Disordered" evidence="8">
    <location>
        <begin position="130"/>
        <end position="182"/>
    </location>
</feature>
<dbReference type="PANTHER" id="PTHR18929">
    <property type="entry name" value="PROTEIN DISULFIDE ISOMERASE"/>
    <property type="match status" value="1"/>
</dbReference>
<dbReference type="Proteomes" id="UP000789508">
    <property type="component" value="Unassembled WGS sequence"/>
</dbReference>
<keyword evidence="11" id="KW-1185">Reference proteome</keyword>
<dbReference type="GO" id="GO:0003756">
    <property type="term" value="F:protein disulfide isomerase activity"/>
    <property type="evidence" value="ECO:0007669"/>
    <property type="project" value="UniProtKB-EC"/>
</dbReference>
<name>A0A9N8W260_9GLOM</name>
<dbReference type="InterPro" id="IPR036249">
    <property type="entry name" value="Thioredoxin-like_sf"/>
</dbReference>
<evidence type="ECO:0000313" key="10">
    <source>
        <dbReference type="EMBL" id="CAG8474577.1"/>
    </source>
</evidence>
<dbReference type="EC" id="5.3.4.1" evidence="4"/>
<evidence type="ECO:0000256" key="1">
    <source>
        <dbReference type="ARBA" id="ARBA00001182"/>
    </source>
</evidence>